<comment type="caution">
    <text evidence="3">The sequence shown here is derived from an EMBL/GenBank/DDBJ whole genome shotgun (WGS) entry which is preliminary data.</text>
</comment>
<name>A0AAD4QJR8_9AGAM</name>
<sequence length="181" mass="21350">MSSPLPTSPTKRRRISISHQRLTQSRHQRHSIGALVSRASSSPIVCRDRLLPRPTFADHDNDNDDRDNIRNISTPPFVTRFRPRRRRTTTMIQTPPMPPLMCSDLRDSPSLVPTSWIRTPCLRWMLAHEKKKKKKSRLTPRCRVCVVVRIIYLCIRIHIFIFWKFMWIIPLCVLYVLCKNP</sequence>
<protein>
    <submittedName>
        <fullName evidence="3">Uncharacterized protein</fullName>
    </submittedName>
</protein>
<dbReference type="AlphaFoldDB" id="A0AAD4QJR8"/>
<evidence type="ECO:0000256" key="2">
    <source>
        <dbReference type="SAM" id="Phobius"/>
    </source>
</evidence>
<feature type="region of interest" description="Disordered" evidence="1">
    <location>
        <begin position="55"/>
        <end position="75"/>
    </location>
</feature>
<evidence type="ECO:0000256" key="1">
    <source>
        <dbReference type="SAM" id="MobiDB-lite"/>
    </source>
</evidence>
<proteinExistence type="predicted"/>
<organism evidence="3 4">
    <name type="scientific">Multifurca ochricompacta</name>
    <dbReference type="NCBI Taxonomy" id="376703"/>
    <lineage>
        <taxon>Eukaryota</taxon>
        <taxon>Fungi</taxon>
        <taxon>Dikarya</taxon>
        <taxon>Basidiomycota</taxon>
        <taxon>Agaricomycotina</taxon>
        <taxon>Agaricomycetes</taxon>
        <taxon>Russulales</taxon>
        <taxon>Russulaceae</taxon>
        <taxon>Multifurca</taxon>
    </lineage>
</organism>
<keyword evidence="2" id="KW-0472">Membrane</keyword>
<gene>
    <name evidence="3" type="ORF">B0F90DRAFT_1751188</name>
</gene>
<feature type="region of interest" description="Disordered" evidence="1">
    <location>
        <begin position="1"/>
        <end position="36"/>
    </location>
</feature>
<keyword evidence="4" id="KW-1185">Reference proteome</keyword>
<keyword evidence="2" id="KW-0812">Transmembrane</keyword>
<accession>A0AAD4QJR8</accession>
<feature type="transmembrane region" description="Helical" evidence="2">
    <location>
        <begin position="150"/>
        <end position="177"/>
    </location>
</feature>
<keyword evidence="2" id="KW-1133">Transmembrane helix</keyword>
<dbReference type="Proteomes" id="UP001203297">
    <property type="component" value="Unassembled WGS sequence"/>
</dbReference>
<evidence type="ECO:0000313" key="3">
    <source>
        <dbReference type="EMBL" id="KAI0295372.1"/>
    </source>
</evidence>
<evidence type="ECO:0000313" key="4">
    <source>
        <dbReference type="Proteomes" id="UP001203297"/>
    </source>
</evidence>
<dbReference type="EMBL" id="WTXG01000059">
    <property type="protein sequence ID" value="KAI0295372.1"/>
    <property type="molecule type" value="Genomic_DNA"/>
</dbReference>
<reference evidence="3" key="1">
    <citation type="journal article" date="2022" name="New Phytol.">
        <title>Evolutionary transition to the ectomycorrhizal habit in the genomes of a hyperdiverse lineage of mushroom-forming fungi.</title>
        <authorList>
            <person name="Looney B."/>
            <person name="Miyauchi S."/>
            <person name="Morin E."/>
            <person name="Drula E."/>
            <person name="Courty P.E."/>
            <person name="Kohler A."/>
            <person name="Kuo A."/>
            <person name="LaButti K."/>
            <person name="Pangilinan J."/>
            <person name="Lipzen A."/>
            <person name="Riley R."/>
            <person name="Andreopoulos W."/>
            <person name="He G."/>
            <person name="Johnson J."/>
            <person name="Nolan M."/>
            <person name="Tritt A."/>
            <person name="Barry K.W."/>
            <person name="Grigoriev I.V."/>
            <person name="Nagy L.G."/>
            <person name="Hibbett D."/>
            <person name="Henrissat B."/>
            <person name="Matheny P.B."/>
            <person name="Labbe J."/>
            <person name="Martin F.M."/>
        </authorList>
    </citation>
    <scope>NUCLEOTIDE SEQUENCE</scope>
    <source>
        <strain evidence="3">BPL690</strain>
    </source>
</reference>